<proteinExistence type="predicted"/>
<dbReference type="Proteomes" id="UP000525078">
    <property type="component" value="Unassembled WGS sequence"/>
</dbReference>
<sequence length="54" mass="6099">MASNRRHSSTSNPNSYCYGPVFASHLFSLIFSLFHNISAVNRRLFSTITNFSSI</sequence>
<evidence type="ECO:0000313" key="2">
    <source>
        <dbReference type="EMBL" id="KAF4370951.1"/>
    </source>
</evidence>
<gene>
    <name evidence="2" type="ORF">F8388_002844</name>
</gene>
<keyword evidence="1" id="KW-0812">Transmembrane</keyword>
<feature type="transmembrane region" description="Helical" evidence="1">
    <location>
        <begin position="20"/>
        <end position="37"/>
    </location>
</feature>
<organism evidence="2 3">
    <name type="scientific">Cannabis sativa</name>
    <name type="common">Hemp</name>
    <name type="synonym">Marijuana</name>
    <dbReference type="NCBI Taxonomy" id="3483"/>
    <lineage>
        <taxon>Eukaryota</taxon>
        <taxon>Viridiplantae</taxon>
        <taxon>Streptophyta</taxon>
        <taxon>Embryophyta</taxon>
        <taxon>Tracheophyta</taxon>
        <taxon>Spermatophyta</taxon>
        <taxon>Magnoliopsida</taxon>
        <taxon>eudicotyledons</taxon>
        <taxon>Gunneridae</taxon>
        <taxon>Pentapetalae</taxon>
        <taxon>rosids</taxon>
        <taxon>fabids</taxon>
        <taxon>Rosales</taxon>
        <taxon>Cannabaceae</taxon>
        <taxon>Cannabis</taxon>
    </lineage>
</organism>
<name>A0A7J6FJQ8_CANSA</name>
<evidence type="ECO:0000256" key="1">
    <source>
        <dbReference type="SAM" id="Phobius"/>
    </source>
</evidence>
<dbReference type="AlphaFoldDB" id="A0A7J6FJQ8"/>
<reference evidence="2 3" key="1">
    <citation type="journal article" date="2020" name="bioRxiv">
        <title>Sequence and annotation of 42 cannabis genomes reveals extensive copy number variation in cannabinoid synthesis and pathogen resistance genes.</title>
        <authorList>
            <person name="Mckernan K.J."/>
            <person name="Helbert Y."/>
            <person name="Kane L.T."/>
            <person name="Ebling H."/>
            <person name="Zhang L."/>
            <person name="Liu B."/>
            <person name="Eaton Z."/>
            <person name="Mclaughlin S."/>
            <person name="Kingan S."/>
            <person name="Baybayan P."/>
            <person name="Concepcion G."/>
            <person name="Jordan M."/>
            <person name="Riva A."/>
            <person name="Barbazuk W."/>
            <person name="Harkins T."/>
        </authorList>
    </citation>
    <scope>NUCLEOTIDE SEQUENCE [LARGE SCALE GENOMIC DNA]</scope>
    <source>
        <strain evidence="3">cv. Jamaican Lion 4</strain>
        <tissue evidence="2">Leaf</tissue>
    </source>
</reference>
<keyword evidence="1" id="KW-1133">Transmembrane helix</keyword>
<dbReference type="EMBL" id="JAATIP010000114">
    <property type="protein sequence ID" value="KAF4370951.1"/>
    <property type="molecule type" value="Genomic_DNA"/>
</dbReference>
<comment type="caution">
    <text evidence="2">The sequence shown here is derived from an EMBL/GenBank/DDBJ whole genome shotgun (WGS) entry which is preliminary data.</text>
</comment>
<keyword evidence="1" id="KW-0472">Membrane</keyword>
<evidence type="ECO:0000313" key="3">
    <source>
        <dbReference type="Proteomes" id="UP000525078"/>
    </source>
</evidence>
<accession>A0A7J6FJQ8</accession>
<protein>
    <submittedName>
        <fullName evidence="2">Uncharacterized protein</fullName>
    </submittedName>
</protein>